<evidence type="ECO:0000313" key="8">
    <source>
        <dbReference type="EMBL" id="KAG2463619.1"/>
    </source>
</evidence>
<dbReference type="OrthoDB" id="422720at2759"/>
<reference evidence="8 9" key="1">
    <citation type="journal article" date="2021" name="Cell">
        <title>Tracing the genetic footprints of vertebrate landing in non-teleost ray-finned fishes.</title>
        <authorList>
            <person name="Bi X."/>
            <person name="Wang K."/>
            <person name="Yang L."/>
            <person name="Pan H."/>
            <person name="Jiang H."/>
            <person name="Wei Q."/>
            <person name="Fang M."/>
            <person name="Yu H."/>
            <person name="Zhu C."/>
            <person name="Cai Y."/>
            <person name="He Y."/>
            <person name="Gan X."/>
            <person name="Zeng H."/>
            <person name="Yu D."/>
            <person name="Zhu Y."/>
            <person name="Jiang H."/>
            <person name="Qiu Q."/>
            <person name="Yang H."/>
            <person name="Zhang Y.E."/>
            <person name="Wang W."/>
            <person name="Zhu M."/>
            <person name="He S."/>
            <person name="Zhang G."/>
        </authorList>
    </citation>
    <scope>NUCLEOTIDE SEQUENCE [LARGE SCALE GENOMIC DNA]</scope>
    <source>
        <strain evidence="8">Bchr_013</strain>
    </source>
</reference>
<evidence type="ECO:0000256" key="3">
    <source>
        <dbReference type="ARBA" id="ARBA00022801"/>
    </source>
</evidence>
<dbReference type="GO" id="GO:0016787">
    <property type="term" value="F:hydrolase activity"/>
    <property type="evidence" value="ECO:0007669"/>
    <property type="project" value="UniProtKB-KW"/>
</dbReference>
<feature type="transmembrane region" description="Helical" evidence="6">
    <location>
        <begin position="316"/>
        <end position="340"/>
    </location>
</feature>
<feature type="transmembrane region" description="Helical" evidence="6">
    <location>
        <begin position="222"/>
        <end position="254"/>
    </location>
</feature>
<dbReference type="FunFam" id="3.40.50.300:FF:000541">
    <property type="entry name" value="Immunity related GTPase M"/>
    <property type="match status" value="1"/>
</dbReference>
<keyword evidence="6" id="KW-1133">Transmembrane helix</keyword>
<name>A0A8X8BQT8_POLSE</name>
<dbReference type="InterPro" id="IPR051515">
    <property type="entry name" value="IRG"/>
</dbReference>
<dbReference type="Gene3D" id="3.40.50.300">
    <property type="entry name" value="P-loop containing nucleotide triphosphate hydrolases"/>
    <property type="match status" value="1"/>
</dbReference>
<accession>A0A8X8BQT8</accession>
<feature type="region of interest" description="Disordered" evidence="5">
    <location>
        <begin position="69"/>
        <end position="93"/>
    </location>
</feature>
<keyword evidence="9" id="KW-1185">Reference proteome</keyword>
<evidence type="ECO:0000256" key="1">
    <source>
        <dbReference type="ARBA" id="ARBA00005429"/>
    </source>
</evidence>
<gene>
    <name evidence="8" type="primary">Irgc_10</name>
    <name evidence="8" type="ORF">GTO96_0002430</name>
</gene>
<keyword evidence="2" id="KW-0547">Nucleotide-binding</keyword>
<feature type="non-terminal residue" evidence="8">
    <location>
        <position position="1"/>
    </location>
</feature>
<keyword evidence="3" id="KW-0378">Hydrolase</keyword>
<feature type="non-terminal residue" evidence="8">
    <location>
        <position position="366"/>
    </location>
</feature>
<keyword evidence="6" id="KW-0812">Transmembrane</keyword>
<dbReference type="Pfam" id="PF05049">
    <property type="entry name" value="IIGP"/>
    <property type="match status" value="2"/>
</dbReference>
<dbReference type="PROSITE" id="PS51716">
    <property type="entry name" value="G_IRG"/>
    <property type="match status" value="1"/>
</dbReference>
<feature type="domain" description="IRG-type G" evidence="7">
    <location>
        <begin position="46"/>
        <end position="221"/>
    </location>
</feature>
<comment type="caution">
    <text evidence="8">The sequence shown here is derived from an EMBL/GenBank/DDBJ whole genome shotgun (WGS) entry which is preliminary data.</text>
</comment>
<keyword evidence="4" id="KW-0342">GTP-binding</keyword>
<evidence type="ECO:0000256" key="4">
    <source>
        <dbReference type="ARBA" id="ARBA00023134"/>
    </source>
</evidence>
<evidence type="ECO:0000259" key="7">
    <source>
        <dbReference type="PROSITE" id="PS51716"/>
    </source>
</evidence>
<dbReference type="PANTHER" id="PTHR32341">
    <property type="entry name" value="INTERFERON-INDUCIBLE GTPASE"/>
    <property type="match status" value="1"/>
</dbReference>
<keyword evidence="6" id="KW-0472">Membrane</keyword>
<evidence type="ECO:0000256" key="2">
    <source>
        <dbReference type="ARBA" id="ARBA00022741"/>
    </source>
</evidence>
<organism evidence="8 9">
    <name type="scientific">Polypterus senegalus</name>
    <name type="common">Senegal bichir</name>
    <dbReference type="NCBI Taxonomy" id="55291"/>
    <lineage>
        <taxon>Eukaryota</taxon>
        <taxon>Metazoa</taxon>
        <taxon>Chordata</taxon>
        <taxon>Craniata</taxon>
        <taxon>Vertebrata</taxon>
        <taxon>Euteleostomi</taxon>
        <taxon>Actinopterygii</taxon>
        <taxon>Polypteriformes</taxon>
        <taxon>Polypteridae</taxon>
        <taxon>Polypterus</taxon>
    </lineage>
</organism>
<feature type="compositionally biased region" description="Basic and acidic residues" evidence="5">
    <location>
        <begin position="76"/>
        <end position="86"/>
    </location>
</feature>
<dbReference type="Proteomes" id="UP000886611">
    <property type="component" value="Unassembled WGS sequence"/>
</dbReference>
<evidence type="ECO:0000313" key="9">
    <source>
        <dbReference type="Proteomes" id="UP000886611"/>
    </source>
</evidence>
<dbReference type="SUPFAM" id="SSF52540">
    <property type="entry name" value="P-loop containing nucleoside triphosphate hydrolases"/>
    <property type="match status" value="1"/>
</dbReference>
<dbReference type="PANTHER" id="PTHR32341:SF10">
    <property type="entry name" value="INTERFERON-INDUCIBLE GTPASE 5"/>
    <property type="match status" value="1"/>
</dbReference>
<evidence type="ECO:0000256" key="6">
    <source>
        <dbReference type="SAM" id="Phobius"/>
    </source>
</evidence>
<evidence type="ECO:0000256" key="5">
    <source>
        <dbReference type="SAM" id="MobiDB-lite"/>
    </source>
</evidence>
<proteinExistence type="inferred from homology"/>
<dbReference type="EMBL" id="JAATIS010003638">
    <property type="protein sequence ID" value="KAG2463619.1"/>
    <property type="molecule type" value="Genomic_DNA"/>
</dbReference>
<dbReference type="InterPro" id="IPR027417">
    <property type="entry name" value="P-loop_NTPase"/>
</dbReference>
<dbReference type="GO" id="GO:0005525">
    <property type="term" value="F:GTP binding"/>
    <property type="evidence" value="ECO:0007669"/>
    <property type="project" value="UniProtKB-KW"/>
</dbReference>
<comment type="similarity">
    <text evidence="1">Belongs to the TRAFAC class dynamin-like GTPase superfamily. IRG family.</text>
</comment>
<dbReference type="InterPro" id="IPR007743">
    <property type="entry name" value="Immunity-related_GTPase-like"/>
</dbReference>
<dbReference type="AlphaFoldDB" id="A0A8X8BQT8"/>
<dbReference type="InterPro" id="IPR030385">
    <property type="entry name" value="G_IRG_dom"/>
</dbReference>
<dbReference type="GO" id="GO:0016020">
    <property type="term" value="C:membrane"/>
    <property type="evidence" value="ECO:0007669"/>
    <property type="project" value="InterPro"/>
</dbReference>
<protein>
    <submittedName>
        <fullName evidence="8">IIGP5 GTPase</fullName>
    </submittedName>
</protein>
<sequence>MGKYQSKPNRFFNDEEIKMIAQVYNQDGLDAVLPLIKDKCDHLDNEKVTIAVTGESGVGKSAFINAMRGLGPNDEGASKENIKEETSEPTPYQHPTLPSVCLWDLPGIGTTRFSARKYLDKVNFNTYDLFVLITGERFKENDVKLAKEIKKMGKEIYFIRSKMDTVEKKLSKTGQYLWIDMTQFCGRLEFELPDKKNVFVLSQPNLTEAVIEKKKKVLRAKVLLAAVVSGGIGTIPIPGLSVACDIAILVATLLHMRSYLGLDDESLCRLACRVNKPVQELKAEITSPFVLNITPSSVIKLITSTVSGAAMIADEALLLIPVIGSVIGATVSFTATCFLLNSALNDFTKSALNVLKKAIEDNSEVL</sequence>